<dbReference type="GeneID" id="78120093"/>
<reference evidence="8 9" key="1">
    <citation type="submission" date="2018-07" db="EMBL/GenBank/DDBJ databases">
        <title>Brachybacteriurn paraconglorneratum KCTC 9916.</title>
        <authorList>
            <person name="Li Y."/>
        </authorList>
    </citation>
    <scope>NUCLEOTIDE SEQUENCE [LARGE SCALE GENOMIC DNA]</scope>
    <source>
        <strain evidence="8 9">KCTC 9916</strain>
    </source>
</reference>
<gene>
    <name evidence="8" type="ORF">DS079_03495</name>
</gene>
<evidence type="ECO:0000313" key="8">
    <source>
        <dbReference type="EMBL" id="RRR20464.1"/>
    </source>
</evidence>
<name>A0A3R8QWP3_9MICO</name>
<feature type="domain" description="ABC3 transporter permease C-terminal" evidence="7">
    <location>
        <begin position="336"/>
        <end position="453"/>
    </location>
</feature>
<feature type="transmembrane region" description="Helical" evidence="6">
    <location>
        <begin position="377"/>
        <end position="401"/>
    </location>
</feature>
<comment type="caution">
    <text evidence="8">The sequence shown here is derived from an EMBL/GenBank/DDBJ whole genome shotgun (WGS) entry which is preliminary data.</text>
</comment>
<dbReference type="AlphaFoldDB" id="A0A3R8QWP3"/>
<proteinExistence type="predicted"/>
<feature type="transmembrane region" description="Helical" evidence="6">
    <location>
        <begin position="292"/>
        <end position="314"/>
    </location>
</feature>
<evidence type="ECO:0000256" key="1">
    <source>
        <dbReference type="ARBA" id="ARBA00004651"/>
    </source>
</evidence>
<dbReference type="GO" id="GO:0005886">
    <property type="term" value="C:plasma membrane"/>
    <property type="evidence" value="ECO:0007669"/>
    <property type="project" value="UniProtKB-SubCell"/>
</dbReference>
<feature type="transmembrane region" description="Helical" evidence="6">
    <location>
        <begin position="208"/>
        <end position="226"/>
    </location>
</feature>
<evidence type="ECO:0000256" key="6">
    <source>
        <dbReference type="SAM" id="Phobius"/>
    </source>
</evidence>
<dbReference type="InterPro" id="IPR003838">
    <property type="entry name" value="ABC3_permease_C"/>
</dbReference>
<evidence type="ECO:0000259" key="7">
    <source>
        <dbReference type="Pfam" id="PF02687"/>
    </source>
</evidence>
<evidence type="ECO:0000256" key="3">
    <source>
        <dbReference type="ARBA" id="ARBA00022692"/>
    </source>
</evidence>
<accession>A0A3R8QWP3</accession>
<feature type="transmembrane region" description="Helical" evidence="6">
    <location>
        <begin position="421"/>
        <end position="444"/>
    </location>
</feature>
<keyword evidence="5 6" id="KW-0472">Membrane</keyword>
<keyword evidence="9" id="KW-1185">Reference proteome</keyword>
<evidence type="ECO:0000256" key="4">
    <source>
        <dbReference type="ARBA" id="ARBA00022989"/>
    </source>
</evidence>
<comment type="subcellular location">
    <subcellularLocation>
        <location evidence="1">Cell membrane</location>
        <topology evidence="1">Multi-pass membrane protein</topology>
    </subcellularLocation>
</comment>
<dbReference type="RefSeq" id="WP_126984838.1">
    <property type="nucleotide sequence ID" value="NZ_ML133851.1"/>
</dbReference>
<evidence type="ECO:0000256" key="2">
    <source>
        <dbReference type="ARBA" id="ARBA00022475"/>
    </source>
</evidence>
<feature type="transmembrane region" description="Helical" evidence="6">
    <location>
        <begin position="16"/>
        <end position="39"/>
    </location>
</feature>
<feature type="transmembrane region" description="Helical" evidence="6">
    <location>
        <begin position="238"/>
        <end position="271"/>
    </location>
</feature>
<dbReference type="Pfam" id="PF02687">
    <property type="entry name" value="FtsX"/>
    <property type="match status" value="1"/>
</dbReference>
<evidence type="ECO:0000313" key="9">
    <source>
        <dbReference type="Proteomes" id="UP000274327"/>
    </source>
</evidence>
<feature type="transmembrane region" description="Helical" evidence="6">
    <location>
        <begin position="334"/>
        <end position="357"/>
    </location>
</feature>
<dbReference type="EMBL" id="QOCI01000001">
    <property type="protein sequence ID" value="RRR20464.1"/>
    <property type="molecule type" value="Genomic_DNA"/>
</dbReference>
<sequence>MTGTAMRALLAERAAWWAPALVSALVSVMIGVCAVQALGTGATNPAIREVLRREGLTPSYVSSVGTGIAVMTVPVAVIVLAVVFTSAIRGTTRDLARWRLAGAAAPLLSAIVMGRLLLAVLLGALLGTAATALLGGSLAELLNAAILPELRGLRVRPAPTALLAATLVPPTAALLSGLPAALRGARVPAVRAVRRDPAPAGERRRRDLVGVVLGVGAVLGVAVILLRDPPDMREGEALTAGLGLLVLVLVAAGIGASVIVPAAVSVLGAMVPVPGALRRLARDGASARARSSGGAVVALACGTGLLGAIIGMARTSEAIARAAGSTEEYNLVDTYIICGIIGLLSAVGGACVVALDAGDRRREVAQLRIAGMTPRQVLGSAALEAWLLTGAVLLLTLLATGLSTGLVVRAAAAAALPVRLVLPWAEMAVSGAGTFVVLALALAIPSARALRAPLRSSLAAE</sequence>
<evidence type="ECO:0000256" key="5">
    <source>
        <dbReference type="ARBA" id="ARBA00023136"/>
    </source>
</evidence>
<protein>
    <recommendedName>
        <fullName evidence="7">ABC3 transporter permease C-terminal domain-containing protein</fullName>
    </recommendedName>
</protein>
<feature type="transmembrane region" description="Helical" evidence="6">
    <location>
        <begin position="59"/>
        <end position="88"/>
    </location>
</feature>
<organism evidence="8 9">
    <name type="scientific">Brachybacterium paraconglomeratum</name>
    <dbReference type="NCBI Taxonomy" id="173362"/>
    <lineage>
        <taxon>Bacteria</taxon>
        <taxon>Bacillati</taxon>
        <taxon>Actinomycetota</taxon>
        <taxon>Actinomycetes</taxon>
        <taxon>Micrococcales</taxon>
        <taxon>Dermabacteraceae</taxon>
        <taxon>Brachybacterium</taxon>
    </lineage>
</organism>
<keyword evidence="2" id="KW-1003">Cell membrane</keyword>
<dbReference type="Proteomes" id="UP000274327">
    <property type="component" value="Unassembled WGS sequence"/>
</dbReference>
<keyword evidence="3 6" id="KW-0812">Transmembrane</keyword>
<keyword evidence="4 6" id="KW-1133">Transmembrane helix</keyword>